<dbReference type="Gene3D" id="3.20.20.80">
    <property type="entry name" value="Glycosidases"/>
    <property type="match status" value="1"/>
</dbReference>
<evidence type="ECO:0000256" key="1">
    <source>
        <dbReference type="SAM" id="SignalP"/>
    </source>
</evidence>
<feature type="chain" id="PRO_5046654437" evidence="1">
    <location>
        <begin position="25"/>
        <end position="461"/>
    </location>
</feature>
<dbReference type="SUPFAM" id="SSF51445">
    <property type="entry name" value="(Trans)glycosidases"/>
    <property type="match status" value="1"/>
</dbReference>
<dbReference type="InterPro" id="IPR051913">
    <property type="entry name" value="GH2_Domain-Containing"/>
</dbReference>
<name>A0ABP8HX36_9BACT</name>
<dbReference type="PANTHER" id="PTHR42732:SF1">
    <property type="entry name" value="BETA-MANNOSIDASE"/>
    <property type="match status" value="1"/>
</dbReference>
<dbReference type="GO" id="GO:0016787">
    <property type="term" value="F:hydrolase activity"/>
    <property type="evidence" value="ECO:0007669"/>
    <property type="project" value="UniProtKB-KW"/>
</dbReference>
<sequence>MIYLPLLPRLFLLACLLGCGLLSACRPTPEAVADTVQPLQPESGVVPVQVVKTDKGYALQRDGKPYFIKGAAGVQKLNLIREKGGNSVRIYTATYADVLLDEAQRNGLTVMFGLWMKPPYEKFDYYDPKAVAEQQAEVYRQVMRFKNHPALLMWNLGNELDNHNGDFKVYQIVNETARMIHKLDPNHPVTTTITDGTYSIPSIAHLCTDLDVLTINVFTKLAEQPQRIAEAGWKGPYIIGEFGGRGWWESPLTSWDAPLDQSGTAKAEFLRNGYVSTIAGHPSHCLGAYVLYWGNRFEQTDMWLSLFAPTGEKTPMVDMIEKLWTTKKPANEAPRVGPILLNNKLDTHDVALAPGAAYPASITATDPEGDSLRVEWRVTRDVDEFHTLPQNRTAPEPIPGAIDQARGLTAVVRTPTARGAYRLLVNVYDGKGSVSNNSFPFFVGRPDHPEKGIHMPTYRRN</sequence>
<keyword evidence="4" id="KW-1185">Reference proteome</keyword>
<feature type="domain" description="Glycoside hydrolase family 2 catalytic" evidence="2">
    <location>
        <begin position="98"/>
        <end position="229"/>
    </location>
</feature>
<reference evidence="4" key="1">
    <citation type="journal article" date="2019" name="Int. J. Syst. Evol. Microbiol.">
        <title>The Global Catalogue of Microorganisms (GCM) 10K type strain sequencing project: providing services to taxonomists for standard genome sequencing and annotation.</title>
        <authorList>
            <consortium name="The Broad Institute Genomics Platform"/>
            <consortium name="The Broad Institute Genome Sequencing Center for Infectious Disease"/>
            <person name="Wu L."/>
            <person name="Ma J."/>
        </authorList>
    </citation>
    <scope>NUCLEOTIDE SEQUENCE [LARGE SCALE GENOMIC DNA]</scope>
    <source>
        <strain evidence="4">JCM 17923</strain>
    </source>
</reference>
<evidence type="ECO:0000313" key="3">
    <source>
        <dbReference type="EMBL" id="GAA4346511.1"/>
    </source>
</evidence>
<dbReference type="PANTHER" id="PTHR42732">
    <property type="entry name" value="BETA-GALACTOSIDASE"/>
    <property type="match status" value="1"/>
</dbReference>
<keyword evidence="1" id="KW-0732">Signal</keyword>
<protein>
    <submittedName>
        <fullName evidence="3">Glycoside hydrolase family 2 TIM barrel-domain containing protein</fullName>
    </submittedName>
</protein>
<gene>
    <name evidence="3" type="ORF">GCM10023185_00980</name>
</gene>
<dbReference type="InterPro" id="IPR006103">
    <property type="entry name" value="Glyco_hydro_2_cat"/>
</dbReference>
<dbReference type="InterPro" id="IPR017853">
    <property type="entry name" value="GH"/>
</dbReference>
<dbReference type="EMBL" id="BAABGZ010000004">
    <property type="protein sequence ID" value="GAA4346511.1"/>
    <property type="molecule type" value="Genomic_DNA"/>
</dbReference>
<dbReference type="Proteomes" id="UP001501153">
    <property type="component" value="Unassembled WGS sequence"/>
</dbReference>
<proteinExistence type="predicted"/>
<feature type="signal peptide" evidence="1">
    <location>
        <begin position="1"/>
        <end position="24"/>
    </location>
</feature>
<accession>A0ABP8HX36</accession>
<keyword evidence="3" id="KW-0378">Hydrolase</keyword>
<dbReference type="RefSeq" id="WP_345232798.1">
    <property type="nucleotide sequence ID" value="NZ_BAABGZ010000004.1"/>
</dbReference>
<evidence type="ECO:0000313" key="4">
    <source>
        <dbReference type="Proteomes" id="UP001501153"/>
    </source>
</evidence>
<comment type="caution">
    <text evidence="3">The sequence shown here is derived from an EMBL/GenBank/DDBJ whole genome shotgun (WGS) entry which is preliminary data.</text>
</comment>
<dbReference type="Pfam" id="PF02836">
    <property type="entry name" value="Glyco_hydro_2_C"/>
    <property type="match status" value="1"/>
</dbReference>
<organism evidence="3 4">
    <name type="scientific">Hymenobacter saemangeumensis</name>
    <dbReference type="NCBI Taxonomy" id="1084522"/>
    <lineage>
        <taxon>Bacteria</taxon>
        <taxon>Pseudomonadati</taxon>
        <taxon>Bacteroidota</taxon>
        <taxon>Cytophagia</taxon>
        <taxon>Cytophagales</taxon>
        <taxon>Hymenobacteraceae</taxon>
        <taxon>Hymenobacter</taxon>
    </lineage>
</organism>
<evidence type="ECO:0000259" key="2">
    <source>
        <dbReference type="Pfam" id="PF02836"/>
    </source>
</evidence>